<gene>
    <name evidence="2" type="ORF">PHJA_002395900</name>
</gene>
<evidence type="ECO:0000256" key="1">
    <source>
        <dbReference type="SAM" id="Phobius"/>
    </source>
</evidence>
<organism evidence="2 3">
    <name type="scientific">Phtheirospermum japonicum</name>
    <dbReference type="NCBI Taxonomy" id="374723"/>
    <lineage>
        <taxon>Eukaryota</taxon>
        <taxon>Viridiplantae</taxon>
        <taxon>Streptophyta</taxon>
        <taxon>Embryophyta</taxon>
        <taxon>Tracheophyta</taxon>
        <taxon>Spermatophyta</taxon>
        <taxon>Magnoliopsida</taxon>
        <taxon>eudicotyledons</taxon>
        <taxon>Gunneridae</taxon>
        <taxon>Pentapetalae</taxon>
        <taxon>asterids</taxon>
        <taxon>lamiids</taxon>
        <taxon>Lamiales</taxon>
        <taxon>Orobanchaceae</taxon>
        <taxon>Orobanchaceae incertae sedis</taxon>
        <taxon>Phtheirospermum</taxon>
    </lineage>
</organism>
<name>A0A830CY66_9LAMI</name>
<feature type="transmembrane region" description="Helical" evidence="1">
    <location>
        <begin position="28"/>
        <end position="50"/>
    </location>
</feature>
<keyword evidence="1" id="KW-1133">Transmembrane helix</keyword>
<sequence>MCASPPTIHVKDHIDLTDKEKQISKLNFASPAAGFAIRSIMYYLLVFVGVRKTWDRAAERAPAGGWWWWGDAKQRAAGVGFGESCSSWYCNQYVNREALLYIMLANEILHEIHPNIVTIVEDMCAGTVMLTDIVFWCLLLPFMTGENFQLPLLAISFSQPFNSIGTSMVSGFSFGSYSLLWTVCIAYKS</sequence>
<feature type="transmembrane region" description="Helical" evidence="1">
    <location>
        <begin position="164"/>
        <end position="187"/>
    </location>
</feature>
<dbReference type="OrthoDB" id="1836298at2759"/>
<dbReference type="Gene3D" id="3.20.20.80">
    <property type="entry name" value="Glycosidases"/>
    <property type="match status" value="1"/>
</dbReference>
<evidence type="ECO:0000313" key="2">
    <source>
        <dbReference type="EMBL" id="GFQ02519.1"/>
    </source>
</evidence>
<proteinExistence type="predicted"/>
<reference evidence="2" key="1">
    <citation type="submission" date="2020-07" db="EMBL/GenBank/DDBJ databases">
        <title>Ethylene signaling mediates host invasion by parasitic plants.</title>
        <authorList>
            <person name="Yoshida S."/>
        </authorList>
    </citation>
    <scope>NUCLEOTIDE SEQUENCE</scope>
    <source>
        <strain evidence="2">Okayama</strain>
    </source>
</reference>
<keyword evidence="3" id="KW-1185">Reference proteome</keyword>
<feature type="transmembrane region" description="Helical" evidence="1">
    <location>
        <begin position="123"/>
        <end position="144"/>
    </location>
</feature>
<comment type="caution">
    <text evidence="2">The sequence shown here is derived from an EMBL/GenBank/DDBJ whole genome shotgun (WGS) entry which is preliminary data.</text>
</comment>
<dbReference type="AlphaFoldDB" id="A0A830CY66"/>
<accession>A0A830CY66</accession>
<keyword evidence="1" id="KW-0472">Membrane</keyword>
<dbReference type="EMBL" id="BMAC01000752">
    <property type="protein sequence ID" value="GFQ02519.1"/>
    <property type="molecule type" value="Genomic_DNA"/>
</dbReference>
<dbReference type="Proteomes" id="UP000653305">
    <property type="component" value="Unassembled WGS sequence"/>
</dbReference>
<protein>
    <submittedName>
        <fullName evidence="2">1 4-alpha-glucan-branching enzyme 3 chloroplastic/amyloplastic</fullName>
    </submittedName>
</protein>
<evidence type="ECO:0000313" key="3">
    <source>
        <dbReference type="Proteomes" id="UP000653305"/>
    </source>
</evidence>
<keyword evidence="1" id="KW-0812">Transmembrane</keyword>